<organism evidence="2 3">
    <name type="scientific">Coniella lustricola</name>
    <dbReference type="NCBI Taxonomy" id="2025994"/>
    <lineage>
        <taxon>Eukaryota</taxon>
        <taxon>Fungi</taxon>
        <taxon>Dikarya</taxon>
        <taxon>Ascomycota</taxon>
        <taxon>Pezizomycotina</taxon>
        <taxon>Sordariomycetes</taxon>
        <taxon>Sordariomycetidae</taxon>
        <taxon>Diaporthales</taxon>
        <taxon>Schizoparmaceae</taxon>
        <taxon>Coniella</taxon>
    </lineage>
</organism>
<dbReference type="InParanoid" id="A0A2T3AES6"/>
<keyword evidence="3" id="KW-1185">Reference proteome</keyword>
<protein>
    <submittedName>
        <fullName evidence="2">Uncharacterized protein</fullName>
    </submittedName>
</protein>
<feature type="compositionally biased region" description="Basic residues" evidence="1">
    <location>
        <begin position="221"/>
        <end position="230"/>
    </location>
</feature>
<evidence type="ECO:0000256" key="1">
    <source>
        <dbReference type="SAM" id="MobiDB-lite"/>
    </source>
</evidence>
<evidence type="ECO:0000313" key="2">
    <source>
        <dbReference type="EMBL" id="PSR94269.1"/>
    </source>
</evidence>
<proteinExistence type="predicted"/>
<dbReference type="OrthoDB" id="3921745at2759"/>
<gene>
    <name evidence="2" type="ORF">BD289DRAFT_150441</name>
</gene>
<evidence type="ECO:0000313" key="3">
    <source>
        <dbReference type="Proteomes" id="UP000241462"/>
    </source>
</evidence>
<dbReference type="EMBL" id="KZ678400">
    <property type="protein sequence ID" value="PSR94269.1"/>
    <property type="molecule type" value="Genomic_DNA"/>
</dbReference>
<accession>A0A2T3AES6</accession>
<dbReference type="AlphaFoldDB" id="A0A2T3AES6"/>
<dbReference type="Proteomes" id="UP000241462">
    <property type="component" value="Unassembled WGS sequence"/>
</dbReference>
<sequence>MILLPQTWSEGKQQLCRTMPLPRINTASNTQDNLRKDVYGLELEALADLATQQLKIDTPRSASYFLPELSLLDSSLGASTELRQCRLPSFQDTFSDVLAAVDGLSAHQDEAAHQRSQMSMALDRRPSPGLEYSWRGSISSMPGLSPISTANSSPLISPLTPPANYSISSQSHLRMQVMLPPWQEDPVRQRQQRLAFVRSRRTTRSPPCGYDSASAGAHNMPSHHHHHHLHHNNHNITTANQQRRNTVASAANGTGAGSIPKPSPNGGPRRRHFNQKYKNPDKLFIVYHKDDLKWGWPAIQAQRLQLLPVLLNNDYDRAVEEAREVAGLNGMYYRENDLNMPVLTPDGSALVLVERNGRWWECTRSQKCRSGEHKVNSNGSVSKRAAGAAAAAAAATGCGGHATETRARGMVERYPEEVLLYWDNHVRHFIPEDKREEVFARAQRYCEIRAEQRRQHNIPPWSLDNKEDRVLDLNEPRRADENRSTTSPPPPTAARTTTTSAIPRAGRVPRRQRRN</sequence>
<feature type="region of interest" description="Disordered" evidence="1">
    <location>
        <begin position="200"/>
        <end position="230"/>
    </location>
</feature>
<feature type="region of interest" description="Disordered" evidence="1">
    <location>
        <begin position="475"/>
        <end position="515"/>
    </location>
</feature>
<feature type="compositionally biased region" description="Low complexity" evidence="1">
    <location>
        <begin position="493"/>
        <end position="506"/>
    </location>
</feature>
<reference evidence="2 3" key="1">
    <citation type="journal article" date="2018" name="Mycol. Prog.">
        <title>Coniella lustricola, a new species from submerged detritus.</title>
        <authorList>
            <person name="Raudabaugh D.B."/>
            <person name="Iturriaga T."/>
            <person name="Carver A."/>
            <person name="Mondo S."/>
            <person name="Pangilinan J."/>
            <person name="Lipzen A."/>
            <person name="He G."/>
            <person name="Amirebrahimi M."/>
            <person name="Grigoriev I.V."/>
            <person name="Miller A.N."/>
        </authorList>
    </citation>
    <scope>NUCLEOTIDE SEQUENCE [LARGE SCALE GENOMIC DNA]</scope>
    <source>
        <strain evidence="2 3">B22-T-1</strain>
    </source>
</reference>
<feature type="region of interest" description="Disordered" evidence="1">
    <location>
        <begin position="250"/>
        <end position="274"/>
    </location>
</feature>
<name>A0A2T3AES6_9PEZI</name>